<dbReference type="OrthoDB" id="2789670at2759"/>
<dbReference type="STRING" id="742152.A0A2H3JAY2"/>
<dbReference type="PROSITE" id="PS00086">
    <property type="entry name" value="CYTOCHROME_P450"/>
    <property type="match status" value="1"/>
</dbReference>
<evidence type="ECO:0000313" key="15">
    <source>
        <dbReference type="EMBL" id="PCH38755.1"/>
    </source>
</evidence>
<evidence type="ECO:0000256" key="8">
    <source>
        <dbReference type="ARBA" id="ARBA00022989"/>
    </source>
</evidence>
<evidence type="ECO:0000256" key="5">
    <source>
        <dbReference type="ARBA" id="ARBA00022617"/>
    </source>
</evidence>
<evidence type="ECO:0000256" key="3">
    <source>
        <dbReference type="ARBA" id="ARBA00005179"/>
    </source>
</evidence>
<feature type="binding site" description="axial binding residue" evidence="13">
    <location>
        <position position="360"/>
    </location>
    <ligand>
        <name>heme</name>
        <dbReference type="ChEBI" id="CHEBI:30413"/>
    </ligand>
    <ligandPart>
        <name>Fe</name>
        <dbReference type="ChEBI" id="CHEBI:18248"/>
    </ligandPart>
</feature>
<dbReference type="GO" id="GO:0004497">
    <property type="term" value="F:monooxygenase activity"/>
    <property type="evidence" value="ECO:0007669"/>
    <property type="project" value="UniProtKB-KW"/>
</dbReference>
<evidence type="ECO:0000256" key="2">
    <source>
        <dbReference type="ARBA" id="ARBA00004167"/>
    </source>
</evidence>
<evidence type="ECO:0000256" key="9">
    <source>
        <dbReference type="ARBA" id="ARBA00023002"/>
    </source>
</evidence>
<evidence type="ECO:0000256" key="4">
    <source>
        <dbReference type="ARBA" id="ARBA00010617"/>
    </source>
</evidence>
<dbReference type="Pfam" id="PF00067">
    <property type="entry name" value="p450"/>
    <property type="match status" value="1"/>
</dbReference>
<accession>A0A2H3JAY2</accession>
<dbReference type="OMA" id="DTFHVIY"/>
<keyword evidence="5 13" id="KW-0349">Heme</keyword>
<dbReference type="InterPro" id="IPR001128">
    <property type="entry name" value="Cyt_P450"/>
</dbReference>
<dbReference type="CDD" id="cd11065">
    <property type="entry name" value="CYP64-like"/>
    <property type="match status" value="1"/>
</dbReference>
<dbReference type="InterPro" id="IPR002401">
    <property type="entry name" value="Cyt_P450_E_grp-I"/>
</dbReference>
<dbReference type="PRINTS" id="PR00463">
    <property type="entry name" value="EP450I"/>
</dbReference>
<keyword evidence="6" id="KW-0812">Transmembrane</keyword>
<dbReference type="PANTHER" id="PTHR46300:SF7">
    <property type="entry name" value="P450, PUTATIVE (EUROFUNG)-RELATED"/>
    <property type="match status" value="1"/>
</dbReference>
<keyword evidence="7 13" id="KW-0479">Metal-binding</keyword>
<keyword evidence="10 13" id="KW-0408">Iron</keyword>
<organism evidence="15 16">
    <name type="scientific">Wolfiporia cocos (strain MD-104)</name>
    <name type="common">Brown rot fungus</name>
    <dbReference type="NCBI Taxonomy" id="742152"/>
    <lineage>
        <taxon>Eukaryota</taxon>
        <taxon>Fungi</taxon>
        <taxon>Dikarya</taxon>
        <taxon>Basidiomycota</taxon>
        <taxon>Agaricomycotina</taxon>
        <taxon>Agaricomycetes</taxon>
        <taxon>Polyporales</taxon>
        <taxon>Phaeolaceae</taxon>
        <taxon>Wolfiporia</taxon>
    </lineage>
</organism>
<protein>
    <submittedName>
        <fullName evidence="15">Cytochrome P450</fullName>
    </submittedName>
</protein>
<keyword evidence="11 14" id="KW-0503">Monooxygenase</keyword>
<keyword evidence="9 14" id="KW-0560">Oxidoreductase</keyword>
<dbReference type="InterPro" id="IPR050364">
    <property type="entry name" value="Cytochrome_P450_fung"/>
</dbReference>
<reference evidence="15 16" key="1">
    <citation type="journal article" date="2012" name="Science">
        <title>The Paleozoic origin of enzymatic lignin decomposition reconstructed from 31 fungal genomes.</title>
        <authorList>
            <person name="Floudas D."/>
            <person name="Binder M."/>
            <person name="Riley R."/>
            <person name="Barry K."/>
            <person name="Blanchette R.A."/>
            <person name="Henrissat B."/>
            <person name="Martinez A.T."/>
            <person name="Otillar R."/>
            <person name="Spatafora J.W."/>
            <person name="Yadav J.S."/>
            <person name="Aerts A."/>
            <person name="Benoit I."/>
            <person name="Boyd A."/>
            <person name="Carlson A."/>
            <person name="Copeland A."/>
            <person name="Coutinho P.M."/>
            <person name="de Vries R.P."/>
            <person name="Ferreira P."/>
            <person name="Findley K."/>
            <person name="Foster B."/>
            <person name="Gaskell J."/>
            <person name="Glotzer D."/>
            <person name="Gorecki P."/>
            <person name="Heitman J."/>
            <person name="Hesse C."/>
            <person name="Hori C."/>
            <person name="Igarashi K."/>
            <person name="Jurgens J.A."/>
            <person name="Kallen N."/>
            <person name="Kersten P."/>
            <person name="Kohler A."/>
            <person name="Kuees U."/>
            <person name="Kumar T.K.A."/>
            <person name="Kuo A."/>
            <person name="LaButti K."/>
            <person name="Larrondo L.F."/>
            <person name="Lindquist E."/>
            <person name="Ling A."/>
            <person name="Lombard V."/>
            <person name="Lucas S."/>
            <person name="Lundell T."/>
            <person name="Martin R."/>
            <person name="McLaughlin D.J."/>
            <person name="Morgenstern I."/>
            <person name="Morin E."/>
            <person name="Murat C."/>
            <person name="Nagy L.G."/>
            <person name="Nolan M."/>
            <person name="Ohm R.A."/>
            <person name="Patyshakuliyeva A."/>
            <person name="Rokas A."/>
            <person name="Ruiz-Duenas F.J."/>
            <person name="Sabat G."/>
            <person name="Salamov A."/>
            <person name="Samejima M."/>
            <person name="Schmutz J."/>
            <person name="Slot J.C."/>
            <person name="St John F."/>
            <person name="Stenlid J."/>
            <person name="Sun H."/>
            <person name="Sun S."/>
            <person name="Syed K."/>
            <person name="Tsang A."/>
            <person name="Wiebenga A."/>
            <person name="Young D."/>
            <person name="Pisabarro A."/>
            <person name="Eastwood D.C."/>
            <person name="Martin F."/>
            <person name="Cullen D."/>
            <person name="Grigoriev I.V."/>
            <person name="Hibbett D.S."/>
        </authorList>
    </citation>
    <scope>NUCLEOTIDE SEQUENCE [LARGE SCALE GENOMIC DNA]</scope>
    <source>
        <strain evidence="15 16">MD-104</strain>
    </source>
</reference>
<dbReference type="InterPro" id="IPR017972">
    <property type="entry name" value="Cyt_P450_CS"/>
</dbReference>
<dbReference type="SUPFAM" id="SSF48264">
    <property type="entry name" value="Cytochrome P450"/>
    <property type="match status" value="1"/>
</dbReference>
<evidence type="ECO:0000256" key="7">
    <source>
        <dbReference type="ARBA" id="ARBA00022723"/>
    </source>
</evidence>
<proteinExistence type="inferred from homology"/>
<sequence length="436" mass="49355">MDSALDLLEKRSAIYSDRPCAAVAVDIMGWDTLTSLIPYGPIWRMHRRWFQGILNERHVTEKYQHIQIREAHRLAFQLLDSPGEIMKHIRRFSAYIVMDIAYGHTGSSKDDEFIAIAEEVMSAAVEAGTPAANLYNFIPILAYVPSWVPGAGVKRKFKHYRKLLQHLVDQSRRFVNHDKTIADGKPPLIVSLLDEAAKNEEDRARLEHHVLGAGVSLFGAILDTSSAVLSSFILAMVLHPEVARKAQREIDEVVGGARMPTFDDRKSLPYLECVMKEVYRWHPMLPLGVPHKLMVDDEYRGYHLPKAATVIPNVWAMSRNPAIFPDPDAFRPERYQDISIGNAVEADLRRMVFGFGRRLCPGRYLGDSNVWLIAATLLATFNFERLRDSTGREIIPAVKWGSDLINHPEPFEFNVRPRSEAAAKLVSQPANDLPDQ</sequence>
<comment type="subcellular location">
    <subcellularLocation>
        <location evidence="2">Membrane</location>
        <topology evidence="2">Single-pass membrane protein</topology>
    </subcellularLocation>
</comment>
<dbReference type="GO" id="GO:0020037">
    <property type="term" value="F:heme binding"/>
    <property type="evidence" value="ECO:0007669"/>
    <property type="project" value="InterPro"/>
</dbReference>
<evidence type="ECO:0000256" key="1">
    <source>
        <dbReference type="ARBA" id="ARBA00001971"/>
    </source>
</evidence>
<comment type="similarity">
    <text evidence="4 14">Belongs to the cytochrome P450 family.</text>
</comment>
<keyword evidence="12" id="KW-0472">Membrane</keyword>
<evidence type="ECO:0000256" key="14">
    <source>
        <dbReference type="RuleBase" id="RU000461"/>
    </source>
</evidence>
<keyword evidence="8" id="KW-1133">Transmembrane helix</keyword>
<keyword evidence="16" id="KW-1185">Reference proteome</keyword>
<comment type="cofactor">
    <cofactor evidence="1 13">
        <name>heme</name>
        <dbReference type="ChEBI" id="CHEBI:30413"/>
    </cofactor>
</comment>
<evidence type="ECO:0000313" key="16">
    <source>
        <dbReference type="Proteomes" id="UP000218811"/>
    </source>
</evidence>
<dbReference type="GO" id="GO:0016705">
    <property type="term" value="F:oxidoreductase activity, acting on paired donors, with incorporation or reduction of molecular oxygen"/>
    <property type="evidence" value="ECO:0007669"/>
    <property type="project" value="InterPro"/>
</dbReference>
<evidence type="ECO:0000256" key="6">
    <source>
        <dbReference type="ARBA" id="ARBA00022692"/>
    </source>
</evidence>
<gene>
    <name evidence="15" type="ORF">WOLCODRAFT_136428</name>
</gene>
<evidence type="ECO:0000256" key="12">
    <source>
        <dbReference type="ARBA" id="ARBA00023136"/>
    </source>
</evidence>
<comment type="pathway">
    <text evidence="3">Secondary metabolite biosynthesis.</text>
</comment>
<dbReference type="EMBL" id="KB467942">
    <property type="protein sequence ID" value="PCH38755.1"/>
    <property type="molecule type" value="Genomic_DNA"/>
</dbReference>
<dbReference type="Gene3D" id="1.10.630.10">
    <property type="entry name" value="Cytochrome P450"/>
    <property type="match status" value="1"/>
</dbReference>
<name>A0A2H3JAY2_WOLCO</name>
<dbReference type="PANTHER" id="PTHR46300">
    <property type="entry name" value="P450, PUTATIVE (EUROFUNG)-RELATED-RELATED"/>
    <property type="match status" value="1"/>
</dbReference>
<dbReference type="InterPro" id="IPR036396">
    <property type="entry name" value="Cyt_P450_sf"/>
</dbReference>
<evidence type="ECO:0000256" key="10">
    <source>
        <dbReference type="ARBA" id="ARBA00023004"/>
    </source>
</evidence>
<evidence type="ECO:0000256" key="13">
    <source>
        <dbReference type="PIRSR" id="PIRSR602401-1"/>
    </source>
</evidence>
<dbReference type="GO" id="GO:0016020">
    <property type="term" value="C:membrane"/>
    <property type="evidence" value="ECO:0007669"/>
    <property type="project" value="UniProtKB-SubCell"/>
</dbReference>
<dbReference type="GO" id="GO:0005506">
    <property type="term" value="F:iron ion binding"/>
    <property type="evidence" value="ECO:0007669"/>
    <property type="project" value="InterPro"/>
</dbReference>
<dbReference type="Proteomes" id="UP000218811">
    <property type="component" value="Unassembled WGS sequence"/>
</dbReference>
<dbReference type="AlphaFoldDB" id="A0A2H3JAY2"/>
<evidence type="ECO:0000256" key="11">
    <source>
        <dbReference type="ARBA" id="ARBA00023033"/>
    </source>
</evidence>